<comment type="caution">
    <text evidence="1">The sequence shown here is derived from an EMBL/GenBank/DDBJ whole genome shotgun (WGS) entry which is preliminary data.</text>
</comment>
<sequence>MSVSLRRHLLAGSLPHSATLAPPTSPSTRTMTASLSLSTTAFASTYATPSANSSVTSSTMVDSATPRCSSAAKFSPSSVAAPTPSTLSIRVACIALMLDATNDQGLPDAKMVNCC</sequence>
<keyword evidence="2" id="KW-1185">Reference proteome</keyword>
<accession>A0ABD1MVP7</accession>
<protein>
    <submittedName>
        <fullName evidence="1">Uncharacterized protein</fullName>
    </submittedName>
</protein>
<evidence type="ECO:0000313" key="1">
    <source>
        <dbReference type="EMBL" id="KAL2339897.1"/>
    </source>
</evidence>
<gene>
    <name evidence="1" type="ORF">Fmac_007837</name>
</gene>
<organism evidence="1 2">
    <name type="scientific">Flemingia macrophylla</name>
    <dbReference type="NCBI Taxonomy" id="520843"/>
    <lineage>
        <taxon>Eukaryota</taxon>
        <taxon>Viridiplantae</taxon>
        <taxon>Streptophyta</taxon>
        <taxon>Embryophyta</taxon>
        <taxon>Tracheophyta</taxon>
        <taxon>Spermatophyta</taxon>
        <taxon>Magnoliopsida</taxon>
        <taxon>eudicotyledons</taxon>
        <taxon>Gunneridae</taxon>
        <taxon>Pentapetalae</taxon>
        <taxon>rosids</taxon>
        <taxon>fabids</taxon>
        <taxon>Fabales</taxon>
        <taxon>Fabaceae</taxon>
        <taxon>Papilionoideae</taxon>
        <taxon>50 kb inversion clade</taxon>
        <taxon>NPAAA clade</taxon>
        <taxon>indigoferoid/millettioid clade</taxon>
        <taxon>Phaseoleae</taxon>
        <taxon>Flemingia</taxon>
    </lineage>
</organism>
<evidence type="ECO:0000313" key="2">
    <source>
        <dbReference type="Proteomes" id="UP001603857"/>
    </source>
</evidence>
<reference evidence="1 2" key="1">
    <citation type="submission" date="2024-08" db="EMBL/GenBank/DDBJ databases">
        <title>Insights into the chromosomal genome structure of Flemingia macrophylla.</title>
        <authorList>
            <person name="Ding Y."/>
            <person name="Zhao Y."/>
            <person name="Bi W."/>
            <person name="Wu M."/>
            <person name="Zhao G."/>
            <person name="Gong Y."/>
            <person name="Li W."/>
            <person name="Zhang P."/>
        </authorList>
    </citation>
    <scope>NUCLEOTIDE SEQUENCE [LARGE SCALE GENOMIC DNA]</scope>
    <source>
        <strain evidence="1">DYQJB</strain>
        <tissue evidence="1">Leaf</tissue>
    </source>
</reference>
<dbReference type="EMBL" id="JBGMDY010000003">
    <property type="protein sequence ID" value="KAL2339897.1"/>
    <property type="molecule type" value="Genomic_DNA"/>
</dbReference>
<dbReference type="Proteomes" id="UP001603857">
    <property type="component" value="Unassembled WGS sequence"/>
</dbReference>
<name>A0ABD1MVP7_9FABA</name>
<proteinExistence type="predicted"/>
<dbReference type="AlphaFoldDB" id="A0ABD1MVP7"/>